<evidence type="ECO:0000313" key="1">
    <source>
        <dbReference type="EMBL" id="ATP59314.1"/>
    </source>
</evidence>
<dbReference type="Proteomes" id="UP000223749">
    <property type="component" value="Chromosome"/>
</dbReference>
<dbReference type="OrthoDB" id="768241at2"/>
<protein>
    <recommendedName>
        <fullName evidence="3">XRE family transcriptional regulator</fullName>
    </recommendedName>
</protein>
<accession>A0A2D1UCT2</accession>
<name>A0A2D1UCT2_9SPHI</name>
<evidence type="ECO:0008006" key="3">
    <source>
        <dbReference type="Google" id="ProtNLM"/>
    </source>
</evidence>
<gene>
    <name evidence="1" type="ORF">CPT03_18785</name>
</gene>
<keyword evidence="2" id="KW-1185">Reference proteome</keyword>
<proteinExistence type="predicted"/>
<dbReference type="AlphaFoldDB" id="A0A2D1UCT2"/>
<sequence length="97" mass="11234">MSDSAVRKYKINECLLKRSIDHHRVAIRKIPNYMGISLNTLHNYRNILFNDPQDIPHEIVVLFEQLFELQPGGLLNKPIRGKTLDDLINSELPQKGK</sequence>
<reference evidence="1 2" key="1">
    <citation type="submission" date="2017-10" db="EMBL/GenBank/DDBJ databases">
        <title>Whole genome of Pedobacter ginsengisoli T01R-27 isolated from tomato rhizosphere.</title>
        <authorList>
            <person name="Weon H.-Y."/>
            <person name="Lee S.A."/>
            <person name="Sang M.K."/>
            <person name="Song J."/>
        </authorList>
    </citation>
    <scope>NUCLEOTIDE SEQUENCE [LARGE SCALE GENOMIC DNA]</scope>
    <source>
        <strain evidence="1 2">T01R-27</strain>
    </source>
</reference>
<organism evidence="1 2">
    <name type="scientific">Pedobacter ginsengisoli</name>
    <dbReference type="NCBI Taxonomy" id="363852"/>
    <lineage>
        <taxon>Bacteria</taxon>
        <taxon>Pseudomonadati</taxon>
        <taxon>Bacteroidota</taxon>
        <taxon>Sphingobacteriia</taxon>
        <taxon>Sphingobacteriales</taxon>
        <taxon>Sphingobacteriaceae</taxon>
        <taxon>Pedobacter</taxon>
    </lineage>
</organism>
<dbReference type="KEGG" id="pgs:CPT03_18785"/>
<evidence type="ECO:0000313" key="2">
    <source>
        <dbReference type="Proteomes" id="UP000223749"/>
    </source>
</evidence>
<dbReference type="EMBL" id="CP024091">
    <property type="protein sequence ID" value="ATP59314.1"/>
    <property type="molecule type" value="Genomic_DNA"/>
</dbReference>